<dbReference type="Gene3D" id="3.30.420.10">
    <property type="entry name" value="Ribonuclease H-like superfamily/Ribonuclease H"/>
    <property type="match status" value="1"/>
</dbReference>
<dbReference type="RefSeq" id="WP_171189806.1">
    <property type="nucleotide sequence ID" value="NZ_WTPX01000227.1"/>
</dbReference>
<sequence>MSSLFAADAPLDPPPPGGLIVGVDEAGLGPNLGPLVVAASVWRTRNAPWDMDPVDELSGVLSRTVQADRLCIADSKAVFSPGKGLGELARSARTALAVCGQKPDTLQSWLDALDSPSPLGGAQPWYDDLATPLPAATGDDLTARWSEAGAEGGLELIGLHADVLFAPRFNTDLERLGGKGRLLTGASLGLLAKAWTPATAPPTRVECDKHGGRNFYAAALAEAFDELPGVHREGAAGSEYTLTNARHRLGFRPRNEAFGPVALASLIAKFTRELLMERFNAWWADRVPGLKPTAGYPNDAVRFRDETAEARAALGVPEDAFWRAK</sequence>
<comment type="caution">
    <text evidence="1">The sequence shown here is derived from an EMBL/GenBank/DDBJ whole genome shotgun (WGS) entry which is preliminary data.</text>
</comment>
<dbReference type="InterPro" id="IPR012337">
    <property type="entry name" value="RNaseH-like_sf"/>
</dbReference>
<dbReference type="EMBL" id="WTPX01000227">
    <property type="protein sequence ID" value="NNJ27899.1"/>
    <property type="molecule type" value="Genomic_DNA"/>
</dbReference>
<organism evidence="1 2">
    <name type="scientific">Alienimonas chondri</name>
    <dbReference type="NCBI Taxonomy" id="2681879"/>
    <lineage>
        <taxon>Bacteria</taxon>
        <taxon>Pseudomonadati</taxon>
        <taxon>Planctomycetota</taxon>
        <taxon>Planctomycetia</taxon>
        <taxon>Planctomycetales</taxon>
        <taxon>Planctomycetaceae</taxon>
        <taxon>Alienimonas</taxon>
    </lineage>
</organism>
<proteinExistence type="predicted"/>
<protein>
    <submittedName>
        <fullName evidence="1">Uncharacterized protein</fullName>
    </submittedName>
</protein>
<evidence type="ECO:0000313" key="2">
    <source>
        <dbReference type="Proteomes" id="UP000609651"/>
    </source>
</evidence>
<gene>
    <name evidence="1" type="ORF">LzC2_40100</name>
</gene>
<dbReference type="SUPFAM" id="SSF53098">
    <property type="entry name" value="Ribonuclease H-like"/>
    <property type="match status" value="1"/>
</dbReference>
<accession>A0ABX1VIG3</accession>
<evidence type="ECO:0000313" key="1">
    <source>
        <dbReference type="EMBL" id="NNJ27899.1"/>
    </source>
</evidence>
<name>A0ABX1VIG3_9PLAN</name>
<dbReference type="InterPro" id="IPR036397">
    <property type="entry name" value="RNaseH_sf"/>
</dbReference>
<keyword evidence="2" id="KW-1185">Reference proteome</keyword>
<reference evidence="1 2" key="1">
    <citation type="journal article" date="2020" name="Syst. Appl. Microbiol.">
        <title>Alienimonas chondri sp. nov., a novel planctomycete isolated from the biofilm of the red alga Chondrus crispus.</title>
        <authorList>
            <person name="Vitorino I."/>
            <person name="Albuquerque L."/>
            <person name="Wiegand S."/>
            <person name="Kallscheuer N."/>
            <person name="da Costa M.S."/>
            <person name="Lobo-da-Cunha A."/>
            <person name="Jogler C."/>
            <person name="Lage O.M."/>
        </authorList>
    </citation>
    <scope>NUCLEOTIDE SEQUENCE [LARGE SCALE GENOMIC DNA]</scope>
    <source>
        <strain evidence="1 2">LzC2</strain>
    </source>
</reference>
<dbReference type="Proteomes" id="UP000609651">
    <property type="component" value="Unassembled WGS sequence"/>
</dbReference>